<dbReference type="EMBL" id="PDCK01000041">
    <property type="protein sequence ID" value="PRQ42061.1"/>
    <property type="molecule type" value="Genomic_DNA"/>
</dbReference>
<evidence type="ECO:0000313" key="1">
    <source>
        <dbReference type="EMBL" id="PRQ42061.1"/>
    </source>
</evidence>
<dbReference type="AlphaFoldDB" id="A0A2P6R6K8"/>
<accession>A0A2P6R6K8</accession>
<protein>
    <submittedName>
        <fullName evidence="1">Uncharacterized protein</fullName>
    </submittedName>
</protein>
<keyword evidence="2" id="KW-1185">Reference proteome</keyword>
<organism evidence="1 2">
    <name type="scientific">Rosa chinensis</name>
    <name type="common">China rose</name>
    <dbReference type="NCBI Taxonomy" id="74649"/>
    <lineage>
        <taxon>Eukaryota</taxon>
        <taxon>Viridiplantae</taxon>
        <taxon>Streptophyta</taxon>
        <taxon>Embryophyta</taxon>
        <taxon>Tracheophyta</taxon>
        <taxon>Spermatophyta</taxon>
        <taxon>Magnoliopsida</taxon>
        <taxon>eudicotyledons</taxon>
        <taxon>Gunneridae</taxon>
        <taxon>Pentapetalae</taxon>
        <taxon>rosids</taxon>
        <taxon>fabids</taxon>
        <taxon>Rosales</taxon>
        <taxon>Rosaceae</taxon>
        <taxon>Rosoideae</taxon>
        <taxon>Rosoideae incertae sedis</taxon>
        <taxon>Rosa</taxon>
    </lineage>
</organism>
<reference evidence="1 2" key="1">
    <citation type="journal article" date="2018" name="Nat. Genet.">
        <title>The Rosa genome provides new insights in the design of modern roses.</title>
        <authorList>
            <person name="Bendahmane M."/>
        </authorList>
    </citation>
    <scope>NUCLEOTIDE SEQUENCE [LARGE SCALE GENOMIC DNA]</scope>
    <source>
        <strain evidence="2">cv. Old Blush</strain>
    </source>
</reference>
<comment type="caution">
    <text evidence="1">The sequence shown here is derived from an EMBL/GenBank/DDBJ whole genome shotgun (WGS) entry which is preliminary data.</text>
</comment>
<name>A0A2P6R6K8_ROSCH</name>
<dbReference type="Gramene" id="PRQ42061">
    <property type="protein sequence ID" value="PRQ42061"/>
    <property type="gene ID" value="RchiOBHm_Chr3g0453531"/>
</dbReference>
<evidence type="ECO:0000313" key="2">
    <source>
        <dbReference type="Proteomes" id="UP000238479"/>
    </source>
</evidence>
<dbReference type="Proteomes" id="UP000238479">
    <property type="component" value="Chromosome 3"/>
</dbReference>
<sequence length="46" mass="5390">MGRRRGEIQDFGGLLEQGFGLFRKVWEEAFNRLQKTKEVLLGFGFQ</sequence>
<proteinExistence type="predicted"/>
<gene>
    <name evidence="1" type="ORF">RchiOBHm_Chr3g0453531</name>
</gene>